<organism evidence="2 3">
    <name type="scientific">Rhodobium gokarnense</name>
    <dbReference type="NCBI Taxonomy" id="364296"/>
    <lineage>
        <taxon>Bacteria</taxon>
        <taxon>Pseudomonadati</taxon>
        <taxon>Pseudomonadota</taxon>
        <taxon>Alphaproteobacteria</taxon>
        <taxon>Hyphomicrobiales</taxon>
        <taxon>Rhodobiaceae</taxon>
        <taxon>Rhodobium</taxon>
    </lineage>
</organism>
<feature type="chain" id="PRO_5045878745" description="DUF4019 domain-containing protein" evidence="1">
    <location>
        <begin position="24"/>
        <end position="148"/>
    </location>
</feature>
<proteinExistence type="predicted"/>
<evidence type="ECO:0000313" key="2">
    <source>
        <dbReference type="EMBL" id="MCW2310071.1"/>
    </source>
</evidence>
<evidence type="ECO:0000313" key="3">
    <source>
        <dbReference type="Proteomes" id="UP001209755"/>
    </source>
</evidence>
<accession>A0ABT3HI42</accession>
<dbReference type="RefSeq" id="WP_264603648.1">
    <property type="nucleotide sequence ID" value="NZ_JAOQNS010000018.1"/>
</dbReference>
<sequence length="148" mass="15652">MKKRLSALAAAAFLAVSAAPAAAAPLDESCALVDALVAGGGAGGVRQLSEMARSWNEADRAKLEPLMLPVLAKFNYARGEVYSIAALGDSLQEHLIVMNLASSGSVYMRVLYEGNGSGISFINVDFEAKFHDILKKPVLMEPVELPCN</sequence>
<keyword evidence="1" id="KW-0732">Signal</keyword>
<feature type="signal peptide" evidence="1">
    <location>
        <begin position="1"/>
        <end position="23"/>
    </location>
</feature>
<evidence type="ECO:0008006" key="4">
    <source>
        <dbReference type="Google" id="ProtNLM"/>
    </source>
</evidence>
<dbReference type="EMBL" id="JAOQNS010000018">
    <property type="protein sequence ID" value="MCW2310071.1"/>
    <property type="molecule type" value="Genomic_DNA"/>
</dbReference>
<reference evidence="3" key="1">
    <citation type="submission" date="2023-07" db="EMBL/GenBank/DDBJ databases">
        <title>Genome sequencing of Purple Non-Sulfur Bacteria from various extreme environments.</title>
        <authorList>
            <person name="Mayer M."/>
        </authorList>
    </citation>
    <scope>NUCLEOTIDE SEQUENCE [LARGE SCALE GENOMIC DNA]</scope>
    <source>
        <strain evidence="3">DSM 17935</strain>
    </source>
</reference>
<dbReference type="Proteomes" id="UP001209755">
    <property type="component" value="Unassembled WGS sequence"/>
</dbReference>
<name>A0ABT3HI42_9HYPH</name>
<keyword evidence="3" id="KW-1185">Reference proteome</keyword>
<gene>
    <name evidence="2" type="ORF">M2319_004436</name>
</gene>
<evidence type="ECO:0000256" key="1">
    <source>
        <dbReference type="SAM" id="SignalP"/>
    </source>
</evidence>
<protein>
    <recommendedName>
        <fullName evidence="4">DUF4019 domain-containing protein</fullName>
    </recommendedName>
</protein>
<comment type="caution">
    <text evidence="2">The sequence shown here is derived from an EMBL/GenBank/DDBJ whole genome shotgun (WGS) entry which is preliminary data.</text>
</comment>